<dbReference type="Proteomes" id="UP000242715">
    <property type="component" value="Unassembled WGS sequence"/>
</dbReference>
<dbReference type="EMBL" id="DF973550">
    <property type="protein sequence ID" value="GAU34259.1"/>
    <property type="molecule type" value="Genomic_DNA"/>
</dbReference>
<feature type="region of interest" description="Disordered" evidence="1">
    <location>
        <begin position="1"/>
        <end position="23"/>
    </location>
</feature>
<accession>A0A2Z6NRM4</accession>
<proteinExistence type="predicted"/>
<evidence type="ECO:0000313" key="3">
    <source>
        <dbReference type="Proteomes" id="UP000242715"/>
    </source>
</evidence>
<name>A0A2Z6NRM4_TRISU</name>
<keyword evidence="3" id="KW-1185">Reference proteome</keyword>
<sequence>MARVKACSERLETDDNQDRKRDRKWNKRRLGMLSRYWTVAVRTKEGAAAAQSTRL</sequence>
<reference evidence="3" key="1">
    <citation type="journal article" date="2017" name="Front. Plant Sci.">
        <title>Climate Clever Clovers: New Paradigm to Reduce the Environmental Footprint of Ruminants by Breeding Low Methanogenic Forages Utilizing Haplotype Variation.</title>
        <authorList>
            <person name="Kaur P."/>
            <person name="Appels R."/>
            <person name="Bayer P.E."/>
            <person name="Keeble-Gagnere G."/>
            <person name="Wang J."/>
            <person name="Hirakawa H."/>
            <person name="Shirasawa K."/>
            <person name="Vercoe P."/>
            <person name="Stefanova K."/>
            <person name="Durmic Z."/>
            <person name="Nichols P."/>
            <person name="Revell C."/>
            <person name="Isobe S.N."/>
            <person name="Edwards D."/>
            <person name="Erskine W."/>
        </authorList>
    </citation>
    <scope>NUCLEOTIDE SEQUENCE [LARGE SCALE GENOMIC DNA]</scope>
    <source>
        <strain evidence="3">cv. Daliak</strain>
    </source>
</reference>
<evidence type="ECO:0000256" key="1">
    <source>
        <dbReference type="SAM" id="MobiDB-lite"/>
    </source>
</evidence>
<feature type="compositionally biased region" description="Basic and acidic residues" evidence="1">
    <location>
        <begin position="1"/>
        <end position="20"/>
    </location>
</feature>
<dbReference type="AlphaFoldDB" id="A0A2Z6NRM4"/>
<evidence type="ECO:0000313" key="2">
    <source>
        <dbReference type="EMBL" id="GAU34259.1"/>
    </source>
</evidence>
<organism evidence="2 3">
    <name type="scientific">Trifolium subterraneum</name>
    <name type="common">Subterranean clover</name>
    <dbReference type="NCBI Taxonomy" id="3900"/>
    <lineage>
        <taxon>Eukaryota</taxon>
        <taxon>Viridiplantae</taxon>
        <taxon>Streptophyta</taxon>
        <taxon>Embryophyta</taxon>
        <taxon>Tracheophyta</taxon>
        <taxon>Spermatophyta</taxon>
        <taxon>Magnoliopsida</taxon>
        <taxon>eudicotyledons</taxon>
        <taxon>Gunneridae</taxon>
        <taxon>Pentapetalae</taxon>
        <taxon>rosids</taxon>
        <taxon>fabids</taxon>
        <taxon>Fabales</taxon>
        <taxon>Fabaceae</taxon>
        <taxon>Papilionoideae</taxon>
        <taxon>50 kb inversion clade</taxon>
        <taxon>NPAAA clade</taxon>
        <taxon>Hologalegina</taxon>
        <taxon>IRL clade</taxon>
        <taxon>Trifolieae</taxon>
        <taxon>Trifolium</taxon>
    </lineage>
</organism>
<gene>
    <name evidence="2" type="ORF">TSUD_365570</name>
</gene>
<protein>
    <submittedName>
        <fullName evidence="2">Uncharacterized protein</fullName>
    </submittedName>
</protein>